<name>A0A7W7ZHB7_9BACT</name>
<dbReference type="SUPFAM" id="SSF52402">
    <property type="entry name" value="Adenine nucleotide alpha hydrolases-like"/>
    <property type="match status" value="1"/>
</dbReference>
<dbReference type="Pfam" id="PF00582">
    <property type="entry name" value="Usp"/>
    <property type="match status" value="1"/>
</dbReference>
<evidence type="ECO:0000313" key="3">
    <source>
        <dbReference type="EMBL" id="MBB5059925.1"/>
    </source>
</evidence>
<organism evidence="3 4">
    <name type="scientific">Granulicella aggregans</name>
    <dbReference type="NCBI Taxonomy" id="474949"/>
    <lineage>
        <taxon>Bacteria</taxon>
        <taxon>Pseudomonadati</taxon>
        <taxon>Acidobacteriota</taxon>
        <taxon>Terriglobia</taxon>
        <taxon>Terriglobales</taxon>
        <taxon>Acidobacteriaceae</taxon>
        <taxon>Granulicella</taxon>
    </lineage>
</organism>
<sequence length="160" mass="17143">MPIAGARFNPTKILVPTDFSISSLAALAAATDLALLFHAEVLLLHVMPVLPIVSGDDLPTPFPERQEFLRVAEEEAQETLTQWVSDLSGRGIEASLKVTVSNDVVDKVISTIEQQGINMLVLSTHGMSGWRPMVFGSIAEKLIKLAGCPVLLLRSAATPA</sequence>
<keyword evidence="4" id="KW-1185">Reference proteome</keyword>
<comment type="similarity">
    <text evidence="1">Belongs to the universal stress protein A family.</text>
</comment>
<reference evidence="3 4" key="1">
    <citation type="submission" date="2020-08" db="EMBL/GenBank/DDBJ databases">
        <title>Genomic Encyclopedia of Type Strains, Phase IV (KMG-V): Genome sequencing to study the core and pangenomes of soil and plant-associated prokaryotes.</title>
        <authorList>
            <person name="Whitman W."/>
        </authorList>
    </citation>
    <scope>NUCLEOTIDE SEQUENCE [LARGE SCALE GENOMIC DNA]</scope>
    <source>
        <strain evidence="3 4">M8UP14</strain>
    </source>
</reference>
<dbReference type="PRINTS" id="PR01438">
    <property type="entry name" value="UNVRSLSTRESS"/>
</dbReference>
<dbReference type="AlphaFoldDB" id="A0A7W7ZHB7"/>
<accession>A0A7W7ZHB7</accession>
<protein>
    <submittedName>
        <fullName evidence="3">Nucleotide-binding universal stress UspA family protein</fullName>
    </submittedName>
</protein>
<proteinExistence type="inferred from homology"/>
<dbReference type="CDD" id="cd00293">
    <property type="entry name" value="USP-like"/>
    <property type="match status" value="1"/>
</dbReference>
<feature type="domain" description="UspA" evidence="2">
    <location>
        <begin position="12"/>
        <end position="154"/>
    </location>
</feature>
<dbReference type="PANTHER" id="PTHR46268:SF6">
    <property type="entry name" value="UNIVERSAL STRESS PROTEIN UP12"/>
    <property type="match status" value="1"/>
</dbReference>
<dbReference type="EMBL" id="JACHIP010000008">
    <property type="protein sequence ID" value="MBB5059925.1"/>
    <property type="molecule type" value="Genomic_DNA"/>
</dbReference>
<evidence type="ECO:0000313" key="4">
    <source>
        <dbReference type="Proteomes" id="UP000540989"/>
    </source>
</evidence>
<evidence type="ECO:0000256" key="1">
    <source>
        <dbReference type="ARBA" id="ARBA00008791"/>
    </source>
</evidence>
<dbReference type="InterPro" id="IPR006016">
    <property type="entry name" value="UspA"/>
</dbReference>
<dbReference type="Gene3D" id="3.40.50.620">
    <property type="entry name" value="HUPs"/>
    <property type="match status" value="1"/>
</dbReference>
<dbReference type="Proteomes" id="UP000540989">
    <property type="component" value="Unassembled WGS sequence"/>
</dbReference>
<dbReference type="RefSeq" id="WP_184221890.1">
    <property type="nucleotide sequence ID" value="NZ_JACHIP010000008.1"/>
</dbReference>
<comment type="caution">
    <text evidence="3">The sequence shown here is derived from an EMBL/GenBank/DDBJ whole genome shotgun (WGS) entry which is preliminary data.</text>
</comment>
<dbReference type="InterPro" id="IPR014729">
    <property type="entry name" value="Rossmann-like_a/b/a_fold"/>
</dbReference>
<gene>
    <name evidence="3" type="ORF">HDF16_004659</name>
</gene>
<dbReference type="InterPro" id="IPR006015">
    <property type="entry name" value="Universal_stress_UspA"/>
</dbReference>
<dbReference type="PANTHER" id="PTHR46268">
    <property type="entry name" value="STRESS RESPONSE PROTEIN NHAX"/>
    <property type="match status" value="1"/>
</dbReference>
<evidence type="ECO:0000259" key="2">
    <source>
        <dbReference type="Pfam" id="PF00582"/>
    </source>
</evidence>